<evidence type="ECO:0000256" key="2">
    <source>
        <dbReference type="ARBA" id="ARBA00022679"/>
    </source>
</evidence>
<comment type="caution">
    <text evidence="6">The sequence shown here is derived from an EMBL/GenBank/DDBJ whole genome shotgun (WGS) entry which is preliminary data.</text>
</comment>
<accession>A0A1V6PYX8</accession>
<dbReference type="GO" id="GO:0016746">
    <property type="term" value="F:acyltransferase activity"/>
    <property type="evidence" value="ECO:0007669"/>
    <property type="project" value="UniProtKB-KW"/>
</dbReference>
<evidence type="ECO:0000259" key="5">
    <source>
        <dbReference type="Pfam" id="PF18313"/>
    </source>
</evidence>
<keyword evidence="7" id="KW-1185">Reference proteome</keyword>
<dbReference type="PANTHER" id="PTHR18919:SF139">
    <property type="entry name" value="THIOLASE-LIKE PROTEIN TYPE 1 ADDITIONAL C-TERMINAL DOMAIN-CONTAINING PROTEIN"/>
    <property type="match status" value="1"/>
</dbReference>
<evidence type="ECO:0000256" key="3">
    <source>
        <dbReference type="ARBA" id="ARBA00023315"/>
    </source>
</evidence>
<gene>
    <name evidence="6" type="ORF">PENANT_c026G07643</name>
</gene>
<organism evidence="6 7">
    <name type="scientific">Penicillium antarcticum</name>
    <dbReference type="NCBI Taxonomy" id="416450"/>
    <lineage>
        <taxon>Eukaryota</taxon>
        <taxon>Fungi</taxon>
        <taxon>Dikarya</taxon>
        <taxon>Ascomycota</taxon>
        <taxon>Pezizomycotina</taxon>
        <taxon>Eurotiomycetes</taxon>
        <taxon>Eurotiomycetidae</taxon>
        <taxon>Eurotiales</taxon>
        <taxon>Aspergillaceae</taxon>
        <taxon>Penicillium</taxon>
    </lineage>
</organism>
<keyword evidence="2" id="KW-0808">Transferase</keyword>
<dbReference type="EMBL" id="MDYN01000026">
    <property type="protein sequence ID" value="OQD81696.1"/>
    <property type="molecule type" value="Genomic_DNA"/>
</dbReference>
<sequence length="404" mass="44278">MPPIIIGVADIRNRSVKVEDAKEPATLMLEAIQGAINDATSSAETAQVLQNSIDSISVVRTWTWPYRDLPGLLSQELGVNPQHRLYSDHGGNQPAKLLDEAATRIEKGETKVAVLTGGEALASYPLLMNAFNTVNLSSACILTSTEYATQLGISSDRWIYPLGGAGFSERDNFWDRPNFFESSAISKSLDICLERSHLALDDIDLYDLYSCFPIVPKLACHHLGLSIIEPQKPLSLLGGLTSFGGAGNNYSMHAITEMTRQLRDRSSRNGLILANGGILSYQHALCLSSQAPQKGRLYPDNRSLSLLNVDMTPSVDFEAEGKAIIETYTIEFTRDGNPLRAYIVGRIADTNHRFLANESDQATLLRLSSMEEEPIGKTGFVSPDPEGERGQRRNLFSLDSSSKL</sequence>
<dbReference type="InterPro" id="IPR040771">
    <property type="entry name" value="TLP1_add_C"/>
</dbReference>
<proteinExistence type="inferred from homology"/>
<evidence type="ECO:0000256" key="1">
    <source>
        <dbReference type="ARBA" id="ARBA00010982"/>
    </source>
</evidence>
<comment type="similarity">
    <text evidence="1">Belongs to the thiolase-like superfamily. Thiolase family.</text>
</comment>
<evidence type="ECO:0000256" key="4">
    <source>
        <dbReference type="SAM" id="MobiDB-lite"/>
    </source>
</evidence>
<protein>
    <recommendedName>
        <fullName evidence="5">Thiolase-like protein type 1 additional C-terminal domain-containing protein</fullName>
    </recommendedName>
</protein>
<evidence type="ECO:0000313" key="7">
    <source>
        <dbReference type="Proteomes" id="UP000191672"/>
    </source>
</evidence>
<dbReference type="Gene3D" id="3.40.47.10">
    <property type="match status" value="2"/>
</dbReference>
<dbReference type="AlphaFoldDB" id="A0A1V6PYX8"/>
<dbReference type="STRING" id="416450.A0A1V6PYX8"/>
<dbReference type="Proteomes" id="UP000191672">
    <property type="component" value="Unassembled WGS sequence"/>
</dbReference>
<reference evidence="7" key="1">
    <citation type="journal article" date="2017" name="Nat. Microbiol.">
        <title>Global analysis of biosynthetic gene clusters reveals vast potential of secondary metabolite production in Penicillium species.</title>
        <authorList>
            <person name="Nielsen J.C."/>
            <person name="Grijseels S."/>
            <person name="Prigent S."/>
            <person name="Ji B."/>
            <person name="Dainat J."/>
            <person name="Nielsen K.F."/>
            <person name="Frisvad J.C."/>
            <person name="Workman M."/>
            <person name="Nielsen J."/>
        </authorList>
    </citation>
    <scope>NUCLEOTIDE SEQUENCE [LARGE SCALE GENOMIC DNA]</scope>
    <source>
        <strain evidence="7">IBT 31811</strain>
    </source>
</reference>
<dbReference type="PANTHER" id="PTHR18919">
    <property type="entry name" value="ACETYL-COA C-ACYLTRANSFERASE"/>
    <property type="match status" value="1"/>
</dbReference>
<dbReference type="Pfam" id="PF18313">
    <property type="entry name" value="TLP1_add_C"/>
    <property type="match status" value="1"/>
</dbReference>
<dbReference type="SUPFAM" id="SSF53901">
    <property type="entry name" value="Thiolase-like"/>
    <property type="match status" value="1"/>
</dbReference>
<evidence type="ECO:0000313" key="6">
    <source>
        <dbReference type="EMBL" id="OQD81696.1"/>
    </source>
</evidence>
<dbReference type="InterPro" id="IPR016039">
    <property type="entry name" value="Thiolase-like"/>
</dbReference>
<feature type="domain" description="Thiolase-like protein type 1 additional C-terminal" evidence="5">
    <location>
        <begin position="310"/>
        <end position="384"/>
    </location>
</feature>
<dbReference type="Gene3D" id="2.40.50.840">
    <property type="match status" value="1"/>
</dbReference>
<keyword evidence="3" id="KW-0012">Acyltransferase</keyword>
<name>A0A1V6PYX8_9EURO</name>
<feature type="region of interest" description="Disordered" evidence="4">
    <location>
        <begin position="375"/>
        <end position="404"/>
    </location>
</feature>